<dbReference type="EMBL" id="KK105738">
    <property type="protein sequence ID" value="KIY92318.1"/>
    <property type="molecule type" value="Genomic_DNA"/>
</dbReference>
<dbReference type="AlphaFoldDB" id="A0A0D2K847"/>
<sequence length="86" mass="8948">MVPLSQAKADIDSIYSTGLYDDVNMLPQEAEDSTEENPKVDLTINLVERKTGGLGAGTGISAQARGEGALPGFVGNFTYSQVGGRG</sequence>
<keyword evidence="1" id="KW-0378">Hydrolase</keyword>
<keyword evidence="1" id="KW-0946">Virion</keyword>
<reference evidence="1 2" key="1">
    <citation type="journal article" date="2013" name="BMC Genomics">
        <title>Reconstruction of the lipid metabolism for the microalga Monoraphidium neglectum from its genome sequence reveals characteristics suitable for biofuel production.</title>
        <authorList>
            <person name="Bogen C."/>
            <person name="Al-Dilaimi A."/>
            <person name="Albersmeier A."/>
            <person name="Wichmann J."/>
            <person name="Grundmann M."/>
            <person name="Rupp O."/>
            <person name="Lauersen K.J."/>
            <person name="Blifernez-Klassen O."/>
            <person name="Kalinowski J."/>
            <person name="Goesmann A."/>
            <person name="Mussgnug J.H."/>
            <person name="Kruse O."/>
        </authorList>
    </citation>
    <scope>NUCLEOTIDE SEQUENCE [LARGE SCALE GENOMIC DNA]</scope>
    <source>
        <strain evidence="1 2">SAG 48.87</strain>
    </source>
</reference>
<keyword evidence="2" id="KW-1185">Reference proteome</keyword>
<dbReference type="Gene3D" id="3.10.20.310">
    <property type="entry name" value="membrane protein fhac"/>
    <property type="match status" value="1"/>
</dbReference>
<keyword evidence="1" id="KW-0261">Viral envelope protein</keyword>
<dbReference type="OrthoDB" id="2013615at2759"/>
<dbReference type="GeneID" id="25733327"/>
<dbReference type="GO" id="GO:0004722">
    <property type="term" value="F:protein serine/threonine phosphatase activity"/>
    <property type="evidence" value="ECO:0007669"/>
    <property type="project" value="UniProtKB-EC"/>
</dbReference>
<dbReference type="EC" id="3.1.3.16" evidence="1"/>
<dbReference type="STRING" id="145388.A0A0D2K847"/>
<dbReference type="RefSeq" id="XP_013891338.1">
    <property type="nucleotide sequence ID" value="XM_014035884.1"/>
</dbReference>
<evidence type="ECO:0000313" key="1">
    <source>
        <dbReference type="EMBL" id="KIY92318.1"/>
    </source>
</evidence>
<evidence type="ECO:0000313" key="2">
    <source>
        <dbReference type="Proteomes" id="UP000054498"/>
    </source>
</evidence>
<dbReference type="KEGG" id="mng:MNEG_15645"/>
<dbReference type="Proteomes" id="UP000054498">
    <property type="component" value="Unassembled WGS sequence"/>
</dbReference>
<proteinExistence type="predicted"/>
<name>A0A0D2K847_9CHLO</name>
<gene>
    <name evidence="1" type="ORF">MNEG_15645</name>
</gene>
<accession>A0A0D2K847</accession>
<protein>
    <submittedName>
        <fullName evidence="1">Chloroplast outer envelope protein</fullName>
        <ecNumber evidence="1">3.1.3.16</ecNumber>
    </submittedName>
</protein>
<organism evidence="1 2">
    <name type="scientific">Monoraphidium neglectum</name>
    <dbReference type="NCBI Taxonomy" id="145388"/>
    <lineage>
        <taxon>Eukaryota</taxon>
        <taxon>Viridiplantae</taxon>
        <taxon>Chlorophyta</taxon>
        <taxon>core chlorophytes</taxon>
        <taxon>Chlorophyceae</taxon>
        <taxon>CS clade</taxon>
        <taxon>Sphaeropleales</taxon>
        <taxon>Selenastraceae</taxon>
        <taxon>Monoraphidium</taxon>
    </lineage>
</organism>